<evidence type="ECO:0000313" key="2">
    <source>
        <dbReference type="EMBL" id="OMJ70702.1"/>
    </source>
</evidence>
<comment type="caution">
    <text evidence="2">The sequence shown here is derived from an EMBL/GenBank/DDBJ whole genome shotgun (WGS) entry which is preliminary data.</text>
</comment>
<proteinExistence type="predicted"/>
<sequence length="165" mass="17760">MVKFLGSILFVSLIIDSVVSVNLPFYVISDTTNWVEGPSSSSGMFSIVTSTDSLWTASIPGANWIWDFSGSGPIGVGNFYKYFFIAGSPTSSTLEIAADGIFKTFINGQTISCDDTTGNTYLNKITCYPTLSAFVSGINVFHVEVTNASQGNCGLLYKLYVVSTY</sequence>
<name>A0A1R2B1P2_9CILI</name>
<protein>
    <recommendedName>
        <fullName evidence="4">PA14 domain-containing protein</fullName>
    </recommendedName>
</protein>
<evidence type="ECO:0000313" key="3">
    <source>
        <dbReference type="Proteomes" id="UP000187209"/>
    </source>
</evidence>
<dbReference type="Proteomes" id="UP000187209">
    <property type="component" value="Unassembled WGS sequence"/>
</dbReference>
<accession>A0A1R2B1P2</accession>
<dbReference type="EMBL" id="MPUH01001061">
    <property type="protein sequence ID" value="OMJ70702.1"/>
    <property type="molecule type" value="Genomic_DNA"/>
</dbReference>
<keyword evidence="3" id="KW-1185">Reference proteome</keyword>
<dbReference type="Gene3D" id="2.60.120.260">
    <property type="entry name" value="Galactose-binding domain-like"/>
    <property type="match status" value="1"/>
</dbReference>
<dbReference type="AlphaFoldDB" id="A0A1R2B1P2"/>
<evidence type="ECO:0008006" key="4">
    <source>
        <dbReference type="Google" id="ProtNLM"/>
    </source>
</evidence>
<keyword evidence="1" id="KW-0732">Signal</keyword>
<reference evidence="2 3" key="1">
    <citation type="submission" date="2016-11" db="EMBL/GenBank/DDBJ databases">
        <title>The macronuclear genome of Stentor coeruleus: a giant cell with tiny introns.</title>
        <authorList>
            <person name="Slabodnick M."/>
            <person name="Ruby J.G."/>
            <person name="Reiff S.B."/>
            <person name="Swart E.C."/>
            <person name="Gosai S."/>
            <person name="Prabakaran S."/>
            <person name="Witkowska E."/>
            <person name="Larue G.E."/>
            <person name="Fisher S."/>
            <person name="Freeman R.M."/>
            <person name="Gunawardena J."/>
            <person name="Chu W."/>
            <person name="Stover N.A."/>
            <person name="Gregory B.D."/>
            <person name="Nowacki M."/>
            <person name="Derisi J."/>
            <person name="Roy S.W."/>
            <person name="Marshall W.F."/>
            <person name="Sood P."/>
        </authorList>
    </citation>
    <scope>NUCLEOTIDE SEQUENCE [LARGE SCALE GENOMIC DNA]</scope>
    <source>
        <strain evidence="2">WM001</strain>
    </source>
</reference>
<gene>
    <name evidence="2" type="ORF">SteCoe_31263</name>
</gene>
<evidence type="ECO:0000256" key="1">
    <source>
        <dbReference type="SAM" id="SignalP"/>
    </source>
</evidence>
<organism evidence="2 3">
    <name type="scientific">Stentor coeruleus</name>
    <dbReference type="NCBI Taxonomy" id="5963"/>
    <lineage>
        <taxon>Eukaryota</taxon>
        <taxon>Sar</taxon>
        <taxon>Alveolata</taxon>
        <taxon>Ciliophora</taxon>
        <taxon>Postciliodesmatophora</taxon>
        <taxon>Heterotrichea</taxon>
        <taxon>Heterotrichida</taxon>
        <taxon>Stentoridae</taxon>
        <taxon>Stentor</taxon>
    </lineage>
</organism>
<feature type="chain" id="PRO_5010236380" description="PA14 domain-containing protein" evidence="1">
    <location>
        <begin position="21"/>
        <end position="165"/>
    </location>
</feature>
<feature type="signal peptide" evidence="1">
    <location>
        <begin position="1"/>
        <end position="20"/>
    </location>
</feature>